<organism evidence="4 5">
    <name type="scientific">Subtercola vilae</name>
    <dbReference type="NCBI Taxonomy" id="2056433"/>
    <lineage>
        <taxon>Bacteria</taxon>
        <taxon>Bacillati</taxon>
        <taxon>Actinomycetota</taxon>
        <taxon>Actinomycetes</taxon>
        <taxon>Micrococcales</taxon>
        <taxon>Microbacteriaceae</taxon>
        <taxon>Subtercola</taxon>
    </lineage>
</organism>
<name>A0A4T2BKW4_9MICO</name>
<proteinExistence type="predicted"/>
<dbReference type="InterPro" id="IPR001789">
    <property type="entry name" value="Sig_transdc_resp-reg_receiver"/>
</dbReference>
<accession>A0A4T2BKW4</accession>
<evidence type="ECO:0000259" key="3">
    <source>
        <dbReference type="PROSITE" id="PS50110"/>
    </source>
</evidence>
<evidence type="ECO:0000313" key="5">
    <source>
        <dbReference type="Proteomes" id="UP000306192"/>
    </source>
</evidence>
<dbReference type="Gene3D" id="3.40.50.2300">
    <property type="match status" value="1"/>
</dbReference>
<protein>
    <submittedName>
        <fullName evidence="4">DNA-binding response regulator</fullName>
    </submittedName>
</protein>
<reference evidence="4 5" key="1">
    <citation type="journal article" date="2019" name="Microorganisms">
        <title>Systematic Affiliation and Genome Analysis of Subtercola vilae DB165(T) with Particular Emphasis on Cold Adaptation of an Isolate from a High-Altitude Cold Volcano Lake.</title>
        <authorList>
            <person name="Villalobos A.S."/>
            <person name="Wiese J."/>
            <person name="Imhoff J.F."/>
            <person name="Dorador C."/>
            <person name="Keller A."/>
            <person name="Hentschel U."/>
        </authorList>
    </citation>
    <scope>NUCLEOTIDE SEQUENCE [LARGE SCALE GENOMIC DNA]</scope>
    <source>
        <strain evidence="4 5">DB165</strain>
    </source>
</reference>
<dbReference type="GO" id="GO:0003677">
    <property type="term" value="F:DNA binding"/>
    <property type="evidence" value="ECO:0007669"/>
    <property type="project" value="UniProtKB-KW"/>
</dbReference>
<dbReference type="SMART" id="SM00448">
    <property type="entry name" value="REC"/>
    <property type="match status" value="1"/>
</dbReference>
<feature type="region of interest" description="Disordered" evidence="2">
    <location>
        <begin position="1"/>
        <end position="23"/>
    </location>
</feature>
<dbReference type="GO" id="GO:0000160">
    <property type="term" value="P:phosphorelay signal transduction system"/>
    <property type="evidence" value="ECO:0007669"/>
    <property type="project" value="InterPro"/>
</dbReference>
<gene>
    <name evidence="4" type="ORF">D4765_17760</name>
</gene>
<dbReference type="AlphaFoldDB" id="A0A4T2BKW4"/>
<dbReference type="InterPro" id="IPR011006">
    <property type="entry name" value="CheY-like_superfamily"/>
</dbReference>
<sequence length="221" mass="23785">MAQPHRCPRINRNMNPSPETVKSGRRPLAIVEDHELVLDGLTNWFGTHAHDFEVVISASSWGALIRHPAFPPDVVVMDYQLAEPISIESRIGLCAAAGAVVVVMSAVTDQVDIDRIMAAGAARFVPKANPAADVLAAVRSALGVEDAHGLAAARFSDDEIAVLNLYADGHNPVEVALLQNSRPEAVRKILAGIRSAYATQGRPADDRETLIRRAAEDGYLR</sequence>
<comment type="caution">
    <text evidence="4">The sequence shown here is derived from an EMBL/GenBank/DDBJ whole genome shotgun (WGS) entry which is preliminary data.</text>
</comment>
<keyword evidence="1" id="KW-0597">Phosphoprotein</keyword>
<dbReference type="PROSITE" id="PS50110">
    <property type="entry name" value="RESPONSE_REGULATORY"/>
    <property type="match status" value="1"/>
</dbReference>
<evidence type="ECO:0000256" key="1">
    <source>
        <dbReference type="PROSITE-ProRule" id="PRU00169"/>
    </source>
</evidence>
<dbReference type="EMBL" id="QYRT01000059">
    <property type="protein sequence ID" value="TIH29648.1"/>
    <property type="molecule type" value="Genomic_DNA"/>
</dbReference>
<dbReference type="Proteomes" id="UP000306192">
    <property type="component" value="Unassembled WGS sequence"/>
</dbReference>
<evidence type="ECO:0000313" key="4">
    <source>
        <dbReference type="EMBL" id="TIH29648.1"/>
    </source>
</evidence>
<keyword evidence="4" id="KW-0238">DNA-binding</keyword>
<dbReference type="Pfam" id="PF00072">
    <property type="entry name" value="Response_reg"/>
    <property type="match status" value="1"/>
</dbReference>
<dbReference type="SUPFAM" id="SSF52172">
    <property type="entry name" value="CheY-like"/>
    <property type="match status" value="1"/>
</dbReference>
<feature type="domain" description="Response regulatory" evidence="3">
    <location>
        <begin position="27"/>
        <end position="142"/>
    </location>
</feature>
<evidence type="ECO:0000256" key="2">
    <source>
        <dbReference type="SAM" id="MobiDB-lite"/>
    </source>
</evidence>
<feature type="modified residue" description="4-aspartylphosphate" evidence="1">
    <location>
        <position position="78"/>
    </location>
</feature>
<keyword evidence="5" id="KW-1185">Reference proteome</keyword>